<keyword evidence="3" id="KW-1133">Transmembrane helix</keyword>
<organism evidence="5 6">
    <name type="scientific">Culter alburnus</name>
    <name type="common">Topmouth culter</name>
    <dbReference type="NCBI Taxonomy" id="194366"/>
    <lineage>
        <taxon>Eukaryota</taxon>
        <taxon>Metazoa</taxon>
        <taxon>Chordata</taxon>
        <taxon>Craniata</taxon>
        <taxon>Vertebrata</taxon>
        <taxon>Euteleostomi</taxon>
        <taxon>Actinopterygii</taxon>
        <taxon>Neopterygii</taxon>
        <taxon>Teleostei</taxon>
        <taxon>Ostariophysi</taxon>
        <taxon>Cypriniformes</taxon>
        <taxon>Xenocyprididae</taxon>
        <taxon>Xenocypridinae</taxon>
        <taxon>Culter</taxon>
    </lineage>
</organism>
<dbReference type="SMART" id="SM00408">
    <property type="entry name" value="IGc2"/>
    <property type="match status" value="5"/>
</dbReference>
<evidence type="ECO:0000256" key="1">
    <source>
        <dbReference type="ARBA" id="ARBA00022729"/>
    </source>
</evidence>
<evidence type="ECO:0000313" key="6">
    <source>
        <dbReference type="Proteomes" id="UP001479290"/>
    </source>
</evidence>
<dbReference type="GO" id="GO:0004888">
    <property type="term" value="F:transmembrane signaling receptor activity"/>
    <property type="evidence" value="ECO:0007669"/>
    <property type="project" value="TreeGrafter"/>
</dbReference>
<protein>
    <recommendedName>
        <fullName evidence="4">Ig-like domain-containing protein</fullName>
    </recommendedName>
</protein>
<feature type="domain" description="Ig-like" evidence="4">
    <location>
        <begin position="81"/>
        <end position="168"/>
    </location>
</feature>
<dbReference type="InterPro" id="IPR003599">
    <property type="entry name" value="Ig_sub"/>
</dbReference>
<dbReference type="InterPro" id="IPR050488">
    <property type="entry name" value="Ig_Fc_receptor"/>
</dbReference>
<evidence type="ECO:0000256" key="3">
    <source>
        <dbReference type="SAM" id="Phobius"/>
    </source>
</evidence>
<dbReference type="GO" id="GO:0007166">
    <property type="term" value="P:cell surface receptor signaling pathway"/>
    <property type="evidence" value="ECO:0007669"/>
    <property type="project" value="TreeGrafter"/>
</dbReference>
<evidence type="ECO:0000259" key="4">
    <source>
        <dbReference type="PROSITE" id="PS50835"/>
    </source>
</evidence>
<comment type="caution">
    <text evidence="5">The sequence shown here is derived from an EMBL/GenBank/DDBJ whole genome shotgun (WGS) entry which is preliminary data.</text>
</comment>
<dbReference type="InterPro" id="IPR036179">
    <property type="entry name" value="Ig-like_dom_sf"/>
</dbReference>
<dbReference type="Proteomes" id="UP001479290">
    <property type="component" value="Unassembled WGS sequence"/>
</dbReference>
<dbReference type="AlphaFoldDB" id="A0AAW2AGG4"/>
<sequence>MPSDHVFSGETVTLRCDIEEEVDWTYSWYKDGLITPCTERVYEFTSYESDSSKYTCRGEKKQDSQQSEISDSVTLTVSDLPRATITADPDRSVFIGETISLKCSIESHYSDWRFQWSKYSSTFDAGEPEKITSRETLTIEKVSMSDQDKYHCWGDRDNRPMKSQQSVAFSIKVEERAQAVLMIYPQNWLTEGDSVTLTCKVRSSSRGWMFSWYRDDYNLLSDSKRGAQGSYTISPAAVKHTGVYMCRAERGGYYTEYSHTELLWVITRWPLASPIINPSRSQHFHTDSLSLSCEGQSSSGWRLRRYSKRLEDCSSFDWGSETGSTCRISSLKTSDTGVYWCQTKSGEHGQPVNITVHDGDVILDTSVYPVTEGDSITLRCLQKSTNASNLRAVFYNDRSLLQTQTKGKMIIPTVSKSHEGFYYCKLPEGGKSPKSWISVTKSQSKYQISVFKMISSVLAASPYLLLSIILGVKCYRAR</sequence>
<dbReference type="PANTHER" id="PTHR11481:SF64">
    <property type="entry name" value="FC RECEPTOR-LIKE PROTEIN 4"/>
    <property type="match status" value="1"/>
</dbReference>
<dbReference type="Pfam" id="PF13895">
    <property type="entry name" value="Ig_2"/>
    <property type="match status" value="2"/>
</dbReference>
<dbReference type="InterPro" id="IPR013783">
    <property type="entry name" value="Ig-like_fold"/>
</dbReference>
<name>A0AAW2AGG4_CULAL</name>
<feature type="domain" description="Ig-like" evidence="4">
    <location>
        <begin position="1"/>
        <end position="74"/>
    </location>
</feature>
<evidence type="ECO:0000313" key="5">
    <source>
        <dbReference type="EMBL" id="KAK9972432.1"/>
    </source>
</evidence>
<feature type="domain" description="Ig-like" evidence="4">
    <location>
        <begin position="351"/>
        <end position="440"/>
    </location>
</feature>
<proteinExistence type="predicted"/>
<dbReference type="PANTHER" id="PTHR11481">
    <property type="entry name" value="IMMUNOGLOBULIN FC RECEPTOR"/>
    <property type="match status" value="1"/>
</dbReference>
<dbReference type="Gene3D" id="2.60.40.10">
    <property type="entry name" value="Immunoglobulins"/>
    <property type="match status" value="5"/>
</dbReference>
<dbReference type="Pfam" id="PF13927">
    <property type="entry name" value="Ig_3"/>
    <property type="match status" value="2"/>
</dbReference>
<dbReference type="PROSITE" id="PS50835">
    <property type="entry name" value="IG_LIKE"/>
    <property type="match status" value="4"/>
</dbReference>
<gene>
    <name evidence="5" type="ORF">ABG768_025739</name>
</gene>
<feature type="non-terminal residue" evidence="5">
    <location>
        <position position="478"/>
    </location>
</feature>
<keyword evidence="3" id="KW-0472">Membrane</keyword>
<feature type="transmembrane region" description="Helical" evidence="3">
    <location>
        <begin position="450"/>
        <end position="472"/>
    </location>
</feature>
<dbReference type="GO" id="GO:0006955">
    <property type="term" value="P:immune response"/>
    <property type="evidence" value="ECO:0007669"/>
    <property type="project" value="TreeGrafter"/>
</dbReference>
<keyword evidence="2" id="KW-1015">Disulfide bond</keyword>
<dbReference type="InterPro" id="IPR003598">
    <property type="entry name" value="Ig_sub2"/>
</dbReference>
<dbReference type="EMBL" id="JAWDJR010000007">
    <property type="protein sequence ID" value="KAK9972432.1"/>
    <property type="molecule type" value="Genomic_DNA"/>
</dbReference>
<evidence type="ECO:0000256" key="2">
    <source>
        <dbReference type="ARBA" id="ARBA00023157"/>
    </source>
</evidence>
<feature type="domain" description="Ig-like" evidence="4">
    <location>
        <begin position="178"/>
        <end position="263"/>
    </location>
</feature>
<keyword evidence="6" id="KW-1185">Reference proteome</keyword>
<dbReference type="GO" id="GO:0009897">
    <property type="term" value="C:external side of plasma membrane"/>
    <property type="evidence" value="ECO:0007669"/>
    <property type="project" value="TreeGrafter"/>
</dbReference>
<keyword evidence="3" id="KW-0812">Transmembrane</keyword>
<dbReference type="SUPFAM" id="SSF48726">
    <property type="entry name" value="Immunoglobulin"/>
    <property type="match status" value="4"/>
</dbReference>
<dbReference type="InterPro" id="IPR007110">
    <property type="entry name" value="Ig-like_dom"/>
</dbReference>
<accession>A0AAW2AGG4</accession>
<reference evidence="5 6" key="1">
    <citation type="submission" date="2024-05" db="EMBL/GenBank/DDBJ databases">
        <title>A high-quality chromosomal-level genome assembly of Topmouth culter (Culter alburnus).</title>
        <authorList>
            <person name="Zhao H."/>
        </authorList>
    </citation>
    <scope>NUCLEOTIDE SEQUENCE [LARGE SCALE GENOMIC DNA]</scope>
    <source>
        <strain evidence="5">CATC2023</strain>
        <tissue evidence="5">Muscle</tissue>
    </source>
</reference>
<keyword evidence="1" id="KW-0732">Signal</keyword>
<dbReference type="SMART" id="SM00409">
    <property type="entry name" value="IG"/>
    <property type="match status" value="5"/>
</dbReference>